<evidence type="ECO:0000313" key="3">
    <source>
        <dbReference type="Proteomes" id="UP000664859"/>
    </source>
</evidence>
<dbReference type="Pfam" id="PF03357">
    <property type="entry name" value="Snf7"/>
    <property type="match status" value="1"/>
</dbReference>
<dbReference type="EMBL" id="JAFCMP010000530">
    <property type="protein sequence ID" value="KAG5177036.1"/>
    <property type="molecule type" value="Genomic_DNA"/>
</dbReference>
<protein>
    <submittedName>
        <fullName evidence="2">Chromatin modifying protein-like protein 2B</fullName>
    </submittedName>
</protein>
<sequence>MFKAKPDPKEVARSAKRQVRQGERDVERELRNLDRVEKQLIIDIKKTARKPGGEKATRNLAGQLVGLRKQRDKLYTMKSTITAVGYQTTAIAGQAAMAGVMGSVTGAMKDVNAQLSPQEMAAVLQQFALQSETMGMREELMDDALTDAFDGDGVEAETDAIVDQVLTEIGLDMTSKMADAPTGKPAAGQQLAQDDSMLDQRAEELLKQLQAL</sequence>
<proteinExistence type="predicted"/>
<reference evidence="2" key="1">
    <citation type="submission" date="2021-02" db="EMBL/GenBank/DDBJ databases">
        <title>First Annotated Genome of the Yellow-green Alga Tribonema minus.</title>
        <authorList>
            <person name="Mahan K.M."/>
        </authorList>
    </citation>
    <scope>NUCLEOTIDE SEQUENCE</scope>
    <source>
        <strain evidence="2">UTEX B ZZ1240</strain>
    </source>
</reference>
<evidence type="ECO:0000313" key="2">
    <source>
        <dbReference type="EMBL" id="KAG5177036.1"/>
    </source>
</evidence>
<dbReference type="AlphaFoldDB" id="A0A835YLS1"/>
<keyword evidence="3" id="KW-1185">Reference proteome</keyword>
<gene>
    <name evidence="2" type="ORF">JKP88DRAFT_270754</name>
</gene>
<name>A0A835YLS1_9STRA</name>
<dbReference type="InterPro" id="IPR005024">
    <property type="entry name" value="Snf7_fam"/>
</dbReference>
<accession>A0A835YLS1</accession>
<dbReference type="PANTHER" id="PTHR10476">
    <property type="entry name" value="CHARGED MULTIVESICULAR BODY PROTEIN"/>
    <property type="match status" value="1"/>
</dbReference>
<comment type="caution">
    <text evidence="2">The sequence shown here is derived from an EMBL/GenBank/DDBJ whole genome shotgun (WGS) entry which is preliminary data.</text>
</comment>
<feature type="compositionally biased region" description="Basic and acidic residues" evidence="1">
    <location>
        <begin position="1"/>
        <end position="13"/>
    </location>
</feature>
<dbReference type="OrthoDB" id="5594417at2759"/>
<dbReference type="Proteomes" id="UP000664859">
    <property type="component" value="Unassembled WGS sequence"/>
</dbReference>
<dbReference type="GO" id="GO:0007034">
    <property type="term" value="P:vacuolar transport"/>
    <property type="evidence" value="ECO:0007669"/>
    <property type="project" value="InterPro"/>
</dbReference>
<feature type="region of interest" description="Disordered" evidence="1">
    <location>
        <begin position="1"/>
        <end position="24"/>
    </location>
</feature>
<evidence type="ECO:0000256" key="1">
    <source>
        <dbReference type="SAM" id="MobiDB-lite"/>
    </source>
</evidence>
<dbReference type="Gene3D" id="6.10.140.1230">
    <property type="match status" value="1"/>
</dbReference>
<organism evidence="2 3">
    <name type="scientific">Tribonema minus</name>
    <dbReference type="NCBI Taxonomy" id="303371"/>
    <lineage>
        <taxon>Eukaryota</taxon>
        <taxon>Sar</taxon>
        <taxon>Stramenopiles</taxon>
        <taxon>Ochrophyta</taxon>
        <taxon>PX clade</taxon>
        <taxon>Xanthophyceae</taxon>
        <taxon>Tribonematales</taxon>
        <taxon>Tribonemataceae</taxon>
        <taxon>Tribonema</taxon>
    </lineage>
</organism>